<dbReference type="OrthoDB" id="2969230at2"/>
<reference evidence="2" key="1">
    <citation type="submission" date="2019-01" db="EMBL/GenBank/DDBJ databases">
        <title>Genomic analysis of Salicibibacter sp. NKC3-5.</title>
        <authorList>
            <person name="Oh Y.J."/>
        </authorList>
    </citation>
    <scope>NUCLEOTIDE SEQUENCE [LARGE SCALE GENOMIC DNA]</scope>
    <source>
        <strain evidence="2">NKC3-5</strain>
    </source>
</reference>
<accession>A0A514LED6</accession>
<organism evidence="1 2">
    <name type="scientific">Salicibibacter halophilus</name>
    <dbReference type="NCBI Taxonomy" id="2502791"/>
    <lineage>
        <taxon>Bacteria</taxon>
        <taxon>Bacillati</taxon>
        <taxon>Bacillota</taxon>
        <taxon>Bacilli</taxon>
        <taxon>Bacillales</taxon>
        <taxon>Bacillaceae</taxon>
        <taxon>Salicibibacter</taxon>
    </lineage>
</organism>
<evidence type="ECO:0000313" key="2">
    <source>
        <dbReference type="Proteomes" id="UP000319756"/>
    </source>
</evidence>
<gene>
    <name evidence="1" type="ORF">EPH95_02705</name>
</gene>
<name>A0A514LED6_9BACI</name>
<protein>
    <submittedName>
        <fullName evidence="1">Uncharacterized protein</fullName>
    </submittedName>
</protein>
<evidence type="ECO:0000313" key="1">
    <source>
        <dbReference type="EMBL" id="QDI90214.1"/>
    </source>
</evidence>
<dbReference type="KEGG" id="sale:EPH95_02705"/>
<dbReference type="EMBL" id="CP035485">
    <property type="protein sequence ID" value="QDI90214.1"/>
    <property type="molecule type" value="Genomic_DNA"/>
</dbReference>
<dbReference type="Proteomes" id="UP000319756">
    <property type="component" value="Chromosome"/>
</dbReference>
<proteinExistence type="predicted"/>
<dbReference type="RefSeq" id="WP_142087117.1">
    <property type="nucleotide sequence ID" value="NZ_CP035485.1"/>
</dbReference>
<sequence length="99" mass="11501">MRYAERITFVQVEGGSYDPEKGGYVEGETTRETVPCHLSPMSTDRTSQLFGSIEQFITIARLQRPYNKAYDRVEIDDKPFSVRRHVRHRNQSVFFLEGA</sequence>
<dbReference type="AlphaFoldDB" id="A0A514LED6"/>
<keyword evidence="2" id="KW-1185">Reference proteome</keyword>